<dbReference type="HOGENOM" id="CLU_3284277_0_0_9"/>
<evidence type="ECO:0000313" key="2">
    <source>
        <dbReference type="Proteomes" id="UP000002878"/>
    </source>
</evidence>
<gene>
    <name evidence="1" type="ORF">MUS_2038</name>
</gene>
<evidence type="ECO:0000313" key="1">
    <source>
        <dbReference type="EMBL" id="AFJ62003.1"/>
    </source>
</evidence>
<dbReference type="PATRIC" id="fig|1126211.3.peg.1952"/>
<proteinExistence type="predicted"/>
<name>I2C5S9_BACAY</name>
<dbReference type="EMBL" id="CP003332">
    <property type="protein sequence ID" value="AFJ62003.1"/>
    <property type="molecule type" value="Genomic_DNA"/>
</dbReference>
<dbReference type="AlphaFoldDB" id="I2C5S9"/>
<dbReference type="Proteomes" id="UP000002878">
    <property type="component" value="Chromosome"/>
</dbReference>
<accession>I2C5S9</accession>
<protein>
    <submittedName>
        <fullName evidence="1">Uncharacterized protein</fullName>
    </submittedName>
</protein>
<dbReference type="KEGG" id="bqy:MUS_2038"/>
<reference evidence="1 2" key="1">
    <citation type="journal article" date="2012" name="J. Biotechnol.">
        <title>Genome sequence of the plant growth promoting strain Bacillus amyloliquefaciens subsp. plantarum B9601-Y2 and expression of mersacidin and other secondary metabolites.</title>
        <authorList>
            <person name="He P."/>
            <person name="Hao K."/>
            <person name="Blom J."/>
            <person name="Ruckert C."/>
            <person name="Vater J."/>
            <person name="Mao Z."/>
            <person name="Wu Y."/>
            <person name="Hou M."/>
            <person name="He P."/>
            <person name="He Y."/>
            <person name="Borriss R."/>
        </authorList>
    </citation>
    <scope>NUCLEOTIDE SEQUENCE [LARGE SCALE GENOMIC DNA]</scope>
    <source>
        <strain evidence="1">Y2</strain>
    </source>
</reference>
<sequence length="40" mass="4902">MLLLQSQYDYEEVEIRLNELMELYESINKLHRTGKDDENE</sequence>
<organism evidence="1 2">
    <name type="scientific">Bacillus amyloliquefaciens (strain Y2)</name>
    <name type="common">Bacillus amyloliquefaciens subsp. plantarum (strain B9601-Y2)</name>
    <dbReference type="NCBI Taxonomy" id="1155777"/>
    <lineage>
        <taxon>Bacteria</taxon>
        <taxon>Bacillati</taxon>
        <taxon>Bacillota</taxon>
        <taxon>Bacilli</taxon>
        <taxon>Bacillales</taxon>
        <taxon>Bacillaceae</taxon>
        <taxon>Bacillus</taxon>
        <taxon>Bacillus amyloliquefaciens group</taxon>
    </lineage>
</organism>